<protein>
    <recommendedName>
        <fullName evidence="4">Aerobactin siderophore biosynthesis IucA/IucC-like C-terminal domain-containing protein</fullName>
    </recommendedName>
</protein>
<name>A0ABN3NTW7_9ACTN</name>
<sequence>MNAAPSRLGNTPSVTDADERLPVPPRGHGGSVRGAAPASNIADANTVGPFTSAAVEAIARTLAGGPLAPAVEAFATVGANRPLSGMAPGLVVERPAEWVAATALIDGSHLTDLLDAAHRRWDASPHAAAALAWKAYTYWLALPAVLGWGVARRVPLLIPEDVLVHIDSHRPLVRVGLRPGFRTAVLPNDPLVTAGSDARIMVVPDEAALLTTLRHSLYDAHLAPLLGQIRGMVRLSARTLLGSLASGVAYGVIDAADALPGSVHEIADPLLRALGVADLVDINTGPDGTWNVQRRTCCLAFTLPEPKICSGCCLRPAP</sequence>
<evidence type="ECO:0000256" key="1">
    <source>
        <dbReference type="SAM" id="MobiDB-lite"/>
    </source>
</evidence>
<comment type="caution">
    <text evidence="2">The sequence shown here is derived from an EMBL/GenBank/DDBJ whole genome shotgun (WGS) entry which is preliminary data.</text>
</comment>
<keyword evidence="3" id="KW-1185">Reference proteome</keyword>
<dbReference type="EMBL" id="BAAARY010000033">
    <property type="protein sequence ID" value="GAA2532418.1"/>
    <property type="molecule type" value="Genomic_DNA"/>
</dbReference>
<proteinExistence type="predicted"/>
<gene>
    <name evidence="2" type="ORF">GCM10010201_34870</name>
</gene>
<organism evidence="2 3">
    <name type="scientific">Pilimelia columellifera subsp. columellifera</name>
    <dbReference type="NCBI Taxonomy" id="706583"/>
    <lineage>
        <taxon>Bacteria</taxon>
        <taxon>Bacillati</taxon>
        <taxon>Actinomycetota</taxon>
        <taxon>Actinomycetes</taxon>
        <taxon>Micromonosporales</taxon>
        <taxon>Micromonosporaceae</taxon>
        <taxon>Pilimelia</taxon>
    </lineage>
</organism>
<dbReference type="Proteomes" id="UP001499978">
    <property type="component" value="Unassembled WGS sequence"/>
</dbReference>
<evidence type="ECO:0000313" key="2">
    <source>
        <dbReference type="EMBL" id="GAA2532418.1"/>
    </source>
</evidence>
<reference evidence="2 3" key="1">
    <citation type="journal article" date="2019" name="Int. J. Syst. Evol. Microbiol.">
        <title>The Global Catalogue of Microorganisms (GCM) 10K type strain sequencing project: providing services to taxonomists for standard genome sequencing and annotation.</title>
        <authorList>
            <consortium name="The Broad Institute Genomics Platform"/>
            <consortium name="The Broad Institute Genome Sequencing Center for Infectious Disease"/>
            <person name="Wu L."/>
            <person name="Ma J."/>
        </authorList>
    </citation>
    <scope>NUCLEOTIDE SEQUENCE [LARGE SCALE GENOMIC DNA]</scope>
    <source>
        <strain evidence="2 3">JCM 3367</strain>
    </source>
</reference>
<evidence type="ECO:0008006" key="4">
    <source>
        <dbReference type="Google" id="ProtNLM"/>
    </source>
</evidence>
<accession>A0ABN3NTW7</accession>
<feature type="region of interest" description="Disordered" evidence="1">
    <location>
        <begin position="1"/>
        <end position="37"/>
    </location>
</feature>
<evidence type="ECO:0000313" key="3">
    <source>
        <dbReference type="Proteomes" id="UP001499978"/>
    </source>
</evidence>